<evidence type="ECO:0000313" key="8">
    <source>
        <dbReference type="EMBL" id="MFC0269864.1"/>
    </source>
</evidence>
<feature type="active site" description="Proton donor/acceptor" evidence="6">
    <location>
        <position position="111"/>
    </location>
</feature>
<reference evidence="8 9" key="1">
    <citation type="submission" date="2024-09" db="EMBL/GenBank/DDBJ databases">
        <authorList>
            <person name="Sun Q."/>
            <person name="Mori K."/>
        </authorList>
    </citation>
    <scope>NUCLEOTIDE SEQUENCE [LARGE SCALE GENOMIC DNA]</scope>
    <source>
        <strain evidence="8 9">CCM 7228</strain>
    </source>
</reference>
<name>A0ABV6G8K4_9BACI</name>
<evidence type="ECO:0000256" key="5">
    <source>
        <dbReference type="ARBA" id="ARBA00023316"/>
    </source>
</evidence>
<evidence type="ECO:0000256" key="2">
    <source>
        <dbReference type="ARBA" id="ARBA00022679"/>
    </source>
</evidence>
<feature type="active site" description="Nucleophile" evidence="6">
    <location>
        <position position="127"/>
    </location>
</feature>
<evidence type="ECO:0000259" key="7">
    <source>
        <dbReference type="PROSITE" id="PS52029"/>
    </source>
</evidence>
<evidence type="ECO:0000256" key="6">
    <source>
        <dbReference type="PROSITE-ProRule" id="PRU01373"/>
    </source>
</evidence>
<dbReference type="InterPro" id="IPR038063">
    <property type="entry name" value="Transpep_catalytic_dom"/>
</dbReference>
<gene>
    <name evidence="8" type="ORF">ACFFIX_00120</name>
</gene>
<dbReference type="SUPFAM" id="SSF141523">
    <property type="entry name" value="L,D-transpeptidase catalytic domain-like"/>
    <property type="match status" value="1"/>
</dbReference>
<proteinExistence type="predicted"/>
<sequence length="173" mass="19390">MKLLLLTIFLISSPIWPLGQNPLVGDPYVIINKQTNRLAYIDNGEIIREYPVATGQTETLTPEGEFSITVKAIDPYYRKKDIPGGDPKNPLGTRWIGFNALDTDGRTYGIHGTNNENSIGYYMTQGCVRMHNEEVEELFEHLPVGTKIRILKSEKPLEDIAIEEGVVKKGDSN</sequence>
<dbReference type="RefSeq" id="WP_378929195.1">
    <property type="nucleotide sequence ID" value="NZ_JBHLVO010000001.1"/>
</dbReference>
<accession>A0ABV6G8K4</accession>
<dbReference type="CDD" id="cd16913">
    <property type="entry name" value="YkuD_like"/>
    <property type="match status" value="1"/>
</dbReference>
<dbReference type="InterPro" id="IPR005490">
    <property type="entry name" value="LD_TPept_cat_dom"/>
</dbReference>
<dbReference type="EC" id="2.3.2.-" evidence="8"/>
<dbReference type="Proteomes" id="UP001589854">
    <property type="component" value="Unassembled WGS sequence"/>
</dbReference>
<dbReference type="PANTHER" id="PTHR30582">
    <property type="entry name" value="L,D-TRANSPEPTIDASE"/>
    <property type="match status" value="1"/>
</dbReference>
<dbReference type="Gene3D" id="2.40.440.10">
    <property type="entry name" value="L,D-transpeptidase catalytic domain-like"/>
    <property type="match status" value="1"/>
</dbReference>
<evidence type="ECO:0000256" key="1">
    <source>
        <dbReference type="ARBA" id="ARBA00004752"/>
    </source>
</evidence>
<keyword evidence="4 6" id="KW-0573">Peptidoglycan synthesis</keyword>
<protein>
    <submittedName>
        <fullName evidence="8">L,D-transpeptidase</fullName>
        <ecNumber evidence="8">2.3.2.-</ecNumber>
    </submittedName>
</protein>
<comment type="caution">
    <text evidence="8">The sequence shown here is derived from an EMBL/GenBank/DDBJ whole genome shotgun (WGS) entry which is preliminary data.</text>
</comment>
<keyword evidence="8" id="KW-0012">Acyltransferase</keyword>
<feature type="domain" description="L,D-TPase catalytic" evidence="7">
    <location>
        <begin position="27"/>
        <end position="151"/>
    </location>
</feature>
<dbReference type="PANTHER" id="PTHR30582:SF4">
    <property type="entry name" value="L,D-TRANSPEPTIDASE YQJB-RELATED"/>
    <property type="match status" value="1"/>
</dbReference>
<dbReference type="Pfam" id="PF03734">
    <property type="entry name" value="YkuD"/>
    <property type="match status" value="1"/>
</dbReference>
<evidence type="ECO:0000313" key="9">
    <source>
        <dbReference type="Proteomes" id="UP001589854"/>
    </source>
</evidence>
<evidence type="ECO:0000256" key="3">
    <source>
        <dbReference type="ARBA" id="ARBA00022960"/>
    </source>
</evidence>
<evidence type="ECO:0000256" key="4">
    <source>
        <dbReference type="ARBA" id="ARBA00022984"/>
    </source>
</evidence>
<keyword evidence="5 6" id="KW-0961">Cell wall biogenesis/degradation</keyword>
<keyword evidence="2 8" id="KW-0808">Transferase</keyword>
<dbReference type="EMBL" id="JBHLVO010000001">
    <property type="protein sequence ID" value="MFC0269864.1"/>
    <property type="molecule type" value="Genomic_DNA"/>
</dbReference>
<dbReference type="InterPro" id="IPR050979">
    <property type="entry name" value="LD-transpeptidase"/>
</dbReference>
<dbReference type="GO" id="GO:0016746">
    <property type="term" value="F:acyltransferase activity"/>
    <property type="evidence" value="ECO:0007669"/>
    <property type="project" value="UniProtKB-KW"/>
</dbReference>
<keyword evidence="9" id="KW-1185">Reference proteome</keyword>
<keyword evidence="3 6" id="KW-0133">Cell shape</keyword>
<dbReference type="PROSITE" id="PS52029">
    <property type="entry name" value="LD_TPASE"/>
    <property type="match status" value="1"/>
</dbReference>
<comment type="pathway">
    <text evidence="1 6">Cell wall biogenesis; peptidoglycan biosynthesis.</text>
</comment>
<organism evidence="8 9">
    <name type="scientific">Metabacillus herbersteinensis</name>
    <dbReference type="NCBI Taxonomy" id="283816"/>
    <lineage>
        <taxon>Bacteria</taxon>
        <taxon>Bacillati</taxon>
        <taxon>Bacillota</taxon>
        <taxon>Bacilli</taxon>
        <taxon>Bacillales</taxon>
        <taxon>Bacillaceae</taxon>
        <taxon>Metabacillus</taxon>
    </lineage>
</organism>